<evidence type="ECO:0000313" key="3">
    <source>
        <dbReference type="Proteomes" id="UP000623010"/>
    </source>
</evidence>
<name>A0A918RMG8_9ACTN</name>
<feature type="compositionally biased region" description="Low complexity" evidence="1">
    <location>
        <begin position="185"/>
        <end position="195"/>
    </location>
</feature>
<evidence type="ECO:0000256" key="1">
    <source>
        <dbReference type="SAM" id="MobiDB-lite"/>
    </source>
</evidence>
<feature type="region of interest" description="Disordered" evidence="1">
    <location>
        <begin position="224"/>
        <end position="286"/>
    </location>
</feature>
<dbReference type="Pfam" id="PF02353">
    <property type="entry name" value="CMAS"/>
    <property type="match status" value="1"/>
</dbReference>
<reference evidence="2" key="2">
    <citation type="submission" date="2020-09" db="EMBL/GenBank/DDBJ databases">
        <authorList>
            <person name="Sun Q."/>
            <person name="Ohkuma M."/>
        </authorList>
    </citation>
    <scope>NUCLEOTIDE SEQUENCE</scope>
    <source>
        <strain evidence="2">JCM 5016</strain>
    </source>
</reference>
<dbReference type="EMBL" id="BMWH01000023">
    <property type="protein sequence ID" value="GHA03848.1"/>
    <property type="molecule type" value="Genomic_DNA"/>
</dbReference>
<dbReference type="Gene3D" id="3.40.50.150">
    <property type="entry name" value="Vaccinia Virus protein VP39"/>
    <property type="match status" value="1"/>
</dbReference>
<dbReference type="SUPFAM" id="SSF53335">
    <property type="entry name" value="S-adenosyl-L-methionine-dependent methyltransferases"/>
    <property type="match status" value="1"/>
</dbReference>
<reference evidence="2" key="1">
    <citation type="journal article" date="2014" name="Int. J. Syst. Evol. Microbiol.">
        <title>Complete genome sequence of Corynebacterium casei LMG S-19264T (=DSM 44701T), isolated from a smear-ripened cheese.</title>
        <authorList>
            <consortium name="US DOE Joint Genome Institute (JGI-PGF)"/>
            <person name="Walter F."/>
            <person name="Albersmeier A."/>
            <person name="Kalinowski J."/>
            <person name="Ruckert C."/>
        </authorList>
    </citation>
    <scope>NUCLEOTIDE SEQUENCE</scope>
    <source>
        <strain evidence="2">JCM 5016</strain>
    </source>
</reference>
<comment type="caution">
    <text evidence="2">The sequence shown here is derived from an EMBL/GenBank/DDBJ whole genome shotgun (WGS) entry which is preliminary data.</text>
</comment>
<gene>
    <name evidence="2" type="ORF">GCM10010389_49150</name>
</gene>
<organism evidence="2 3">
    <name type="scientific">Streptomyces echinoruber</name>
    <dbReference type="NCBI Taxonomy" id="68898"/>
    <lineage>
        <taxon>Bacteria</taxon>
        <taxon>Bacillati</taxon>
        <taxon>Actinomycetota</taxon>
        <taxon>Actinomycetes</taxon>
        <taxon>Kitasatosporales</taxon>
        <taxon>Streptomycetaceae</taxon>
        <taxon>Streptomyces</taxon>
    </lineage>
</organism>
<dbReference type="InterPro" id="IPR029063">
    <property type="entry name" value="SAM-dependent_MTases_sf"/>
</dbReference>
<evidence type="ECO:0000313" key="2">
    <source>
        <dbReference type="EMBL" id="GHA03848.1"/>
    </source>
</evidence>
<keyword evidence="3" id="KW-1185">Reference proteome</keyword>
<accession>A0A918RMG8</accession>
<sequence>MEVLLCGYREVDDGPYDALAGMEVTRRLGRGEPASYGRRLHALLRSGGLLPAHDVYAAKAHRARQDEAFVHRYVTPRLRVRTLAGGLRCLNDAGLKVLAAENLIGPFGPTFRAWPANPEAHRDRAVAAEGARAWQFFLADGALACERHWTGAARIVATRLPRPRAAASWWTGSVRVACGASSRRAPAGGQAAAEAQHTHLAGPPPPPPGATAWAVVPARSSAGHLRRLPFHGRRRGAAAHPVLRRAGQGPVGSRGERTGPDRSVSDGAVTPVQEDRGSCRRPFPRS</sequence>
<feature type="compositionally biased region" description="Basic and acidic residues" evidence="1">
    <location>
        <begin position="254"/>
        <end position="264"/>
    </location>
</feature>
<feature type="region of interest" description="Disordered" evidence="1">
    <location>
        <begin position="185"/>
        <end position="211"/>
    </location>
</feature>
<dbReference type="AlphaFoldDB" id="A0A918RMG8"/>
<protein>
    <submittedName>
        <fullName evidence="2">Uncharacterized protein</fullName>
    </submittedName>
</protein>
<proteinExistence type="predicted"/>
<dbReference type="Proteomes" id="UP000623010">
    <property type="component" value="Unassembled WGS sequence"/>
</dbReference>
<feature type="compositionally biased region" description="Basic residues" evidence="1">
    <location>
        <begin position="224"/>
        <end position="237"/>
    </location>
</feature>